<name>A0AAE0GFL7_9CHLO</name>
<reference evidence="2 3" key="1">
    <citation type="journal article" date="2015" name="Genome Biol. Evol.">
        <title>Comparative Genomics of a Bacterivorous Green Alga Reveals Evolutionary Causalities and Consequences of Phago-Mixotrophic Mode of Nutrition.</title>
        <authorList>
            <person name="Burns J.A."/>
            <person name="Paasch A."/>
            <person name="Narechania A."/>
            <person name="Kim E."/>
        </authorList>
    </citation>
    <scope>NUCLEOTIDE SEQUENCE [LARGE SCALE GENOMIC DNA]</scope>
    <source>
        <strain evidence="2 3">PLY_AMNH</strain>
    </source>
</reference>
<feature type="region of interest" description="Disordered" evidence="1">
    <location>
        <begin position="1"/>
        <end position="24"/>
    </location>
</feature>
<keyword evidence="3" id="KW-1185">Reference proteome</keyword>
<comment type="caution">
    <text evidence="2">The sequence shown here is derived from an EMBL/GenBank/DDBJ whole genome shotgun (WGS) entry which is preliminary data.</text>
</comment>
<sequence length="71" mass="7899">MNGTQPSSLEAETTTSKDENISSRDNTTVQGLCTVYVNEPVHLPLCYHCNSHAYTHSYHAPRIHVASHNEC</sequence>
<dbReference type="AlphaFoldDB" id="A0AAE0GFL7"/>
<evidence type="ECO:0000256" key="1">
    <source>
        <dbReference type="SAM" id="MobiDB-lite"/>
    </source>
</evidence>
<proteinExistence type="predicted"/>
<gene>
    <name evidence="2" type="ORF">CYMTET_14892</name>
</gene>
<feature type="compositionally biased region" description="Polar residues" evidence="1">
    <location>
        <begin position="1"/>
        <end position="14"/>
    </location>
</feature>
<dbReference type="Proteomes" id="UP001190700">
    <property type="component" value="Unassembled WGS sequence"/>
</dbReference>
<organism evidence="2 3">
    <name type="scientific">Cymbomonas tetramitiformis</name>
    <dbReference type="NCBI Taxonomy" id="36881"/>
    <lineage>
        <taxon>Eukaryota</taxon>
        <taxon>Viridiplantae</taxon>
        <taxon>Chlorophyta</taxon>
        <taxon>Pyramimonadophyceae</taxon>
        <taxon>Pyramimonadales</taxon>
        <taxon>Pyramimonadaceae</taxon>
        <taxon>Cymbomonas</taxon>
    </lineage>
</organism>
<accession>A0AAE0GFL7</accession>
<dbReference type="EMBL" id="LGRX02006256">
    <property type="protein sequence ID" value="KAK3277092.1"/>
    <property type="molecule type" value="Genomic_DNA"/>
</dbReference>
<evidence type="ECO:0000313" key="3">
    <source>
        <dbReference type="Proteomes" id="UP001190700"/>
    </source>
</evidence>
<evidence type="ECO:0000313" key="2">
    <source>
        <dbReference type="EMBL" id="KAK3277092.1"/>
    </source>
</evidence>
<protein>
    <submittedName>
        <fullName evidence="2">Uncharacterized protein</fullName>
    </submittedName>
</protein>